<accession>A0A7R9BA63</accession>
<sequence length="138" mass="15679">MNNTYYLFTDSSSSSIVYPVDRVYNFTFEALWCGLFGECKMSENEVIEPDTLAGAVDNQRLQVLTRSSEGWKTEVSQKMKCGPTLDEITNRVFEELLQGKAARITTDQESVRSDDWESENSSGIFALVDKVRTKQLEI</sequence>
<proteinExistence type="predicted"/>
<protein>
    <submittedName>
        <fullName evidence="1">Uncharacterized protein</fullName>
    </submittedName>
</protein>
<reference evidence="1" key="1">
    <citation type="submission" date="2020-11" db="EMBL/GenBank/DDBJ databases">
        <authorList>
            <person name="Tran Van P."/>
        </authorList>
    </citation>
    <scope>NUCLEOTIDE SEQUENCE</scope>
</reference>
<dbReference type="EMBL" id="OC016104">
    <property type="protein sequence ID" value="CAD7268749.1"/>
    <property type="molecule type" value="Genomic_DNA"/>
</dbReference>
<gene>
    <name evidence="1" type="ORF">TSIB3V08_LOCUS12749</name>
</gene>
<name>A0A7R9BA63_TIMSH</name>
<evidence type="ECO:0000313" key="1">
    <source>
        <dbReference type="EMBL" id="CAD7268749.1"/>
    </source>
</evidence>
<organism evidence="1">
    <name type="scientific">Timema shepardi</name>
    <name type="common">Walking stick</name>
    <dbReference type="NCBI Taxonomy" id="629360"/>
    <lineage>
        <taxon>Eukaryota</taxon>
        <taxon>Metazoa</taxon>
        <taxon>Ecdysozoa</taxon>
        <taxon>Arthropoda</taxon>
        <taxon>Hexapoda</taxon>
        <taxon>Insecta</taxon>
        <taxon>Pterygota</taxon>
        <taxon>Neoptera</taxon>
        <taxon>Polyneoptera</taxon>
        <taxon>Phasmatodea</taxon>
        <taxon>Timematodea</taxon>
        <taxon>Timematoidea</taxon>
        <taxon>Timematidae</taxon>
        <taxon>Timema</taxon>
    </lineage>
</organism>
<dbReference type="AlphaFoldDB" id="A0A7R9BA63"/>